<dbReference type="PRINTS" id="PR01243">
    <property type="entry name" value="NUCDPKINASE"/>
</dbReference>
<evidence type="ECO:0000313" key="7">
    <source>
        <dbReference type="Proteomes" id="UP001497525"/>
    </source>
</evidence>
<dbReference type="SMART" id="SM00562">
    <property type="entry name" value="NDK"/>
    <property type="match status" value="1"/>
</dbReference>
<dbReference type="CDD" id="cd02948">
    <property type="entry name" value="TRX_NDPK"/>
    <property type="match status" value="1"/>
</dbReference>
<dbReference type="Pfam" id="PF00334">
    <property type="entry name" value="NDK"/>
    <property type="match status" value="1"/>
</dbReference>
<dbReference type="PROSITE" id="PS51374">
    <property type="entry name" value="NDPK_LIKE"/>
    <property type="match status" value="1"/>
</dbReference>
<dbReference type="GO" id="GO:0004550">
    <property type="term" value="F:nucleoside diphosphate kinase activity"/>
    <property type="evidence" value="ECO:0007669"/>
    <property type="project" value="InterPro"/>
</dbReference>
<dbReference type="Proteomes" id="UP001497525">
    <property type="component" value="Unassembled WGS sequence"/>
</dbReference>
<dbReference type="InterPro" id="IPR036249">
    <property type="entry name" value="Thioredoxin-like_sf"/>
</dbReference>
<dbReference type="Gene3D" id="3.40.30.10">
    <property type="entry name" value="Glutaredoxin"/>
    <property type="match status" value="1"/>
</dbReference>
<dbReference type="PANTHER" id="PTHR46135:SF3">
    <property type="entry name" value="NME_NM23 FAMILY MEMBER 8"/>
    <property type="match status" value="1"/>
</dbReference>
<dbReference type="GO" id="GO:0006241">
    <property type="term" value="P:CTP biosynthetic process"/>
    <property type="evidence" value="ECO:0007669"/>
    <property type="project" value="InterPro"/>
</dbReference>
<evidence type="ECO:0000256" key="3">
    <source>
        <dbReference type="SAM" id="Coils"/>
    </source>
</evidence>
<accession>A0AAV2TUY1</accession>
<dbReference type="SUPFAM" id="SSF54919">
    <property type="entry name" value="Nucleoside diphosphate kinase, NDK"/>
    <property type="match status" value="1"/>
</dbReference>
<dbReference type="GO" id="GO:0006183">
    <property type="term" value="P:GTP biosynthetic process"/>
    <property type="evidence" value="ECO:0007669"/>
    <property type="project" value="InterPro"/>
</dbReference>
<evidence type="ECO:0000256" key="4">
    <source>
        <dbReference type="SAM" id="MobiDB-lite"/>
    </source>
</evidence>
<name>A0AAV2TUY1_CALDB</name>
<comment type="caution">
    <text evidence="6">The sequence shown here is derived from an EMBL/GenBank/DDBJ whole genome shotgun (WGS) entry which is preliminary data.</text>
</comment>
<proteinExistence type="inferred from homology"/>
<dbReference type="PANTHER" id="PTHR46135">
    <property type="entry name" value="NME/NM23 FAMILY MEMBER 8"/>
    <property type="match status" value="1"/>
</dbReference>
<feature type="compositionally biased region" description="Basic and acidic residues" evidence="4">
    <location>
        <begin position="265"/>
        <end position="281"/>
    </location>
</feature>
<evidence type="ECO:0000259" key="5">
    <source>
        <dbReference type="SMART" id="SM00562"/>
    </source>
</evidence>
<gene>
    <name evidence="6" type="ORF">CDAUBV1_LOCUS16258</name>
</gene>
<organism evidence="6 7">
    <name type="scientific">Calicophoron daubneyi</name>
    <name type="common">Rumen fluke</name>
    <name type="synonym">Paramphistomum daubneyi</name>
    <dbReference type="NCBI Taxonomy" id="300641"/>
    <lineage>
        <taxon>Eukaryota</taxon>
        <taxon>Metazoa</taxon>
        <taxon>Spiralia</taxon>
        <taxon>Lophotrochozoa</taxon>
        <taxon>Platyhelminthes</taxon>
        <taxon>Trematoda</taxon>
        <taxon>Digenea</taxon>
        <taxon>Plagiorchiida</taxon>
        <taxon>Pronocephalata</taxon>
        <taxon>Paramphistomoidea</taxon>
        <taxon>Paramphistomidae</taxon>
        <taxon>Calicophoron</taxon>
    </lineage>
</organism>
<feature type="domain" description="Nucleoside diphosphate kinase-like" evidence="5">
    <location>
        <begin position="156"/>
        <end position="313"/>
    </location>
</feature>
<dbReference type="InterPro" id="IPR036850">
    <property type="entry name" value="NDK-like_dom_sf"/>
</dbReference>
<dbReference type="AlphaFoldDB" id="A0AAV2TUY1"/>
<feature type="region of interest" description="Disordered" evidence="4">
    <location>
        <begin position="265"/>
        <end position="296"/>
    </location>
</feature>
<comment type="caution">
    <text evidence="1">Lacks conserved residue(s) required for the propagation of feature annotation.</text>
</comment>
<sequence length="314" mass="35835">MAKKKVEVALQDEVETQEEWENLLQREGLIIVDVYQDWSGPCKAVVGLFRRLKTELNDDLLQFAVAKSDTIEALEKYRGKCEPCFLFFGGGYLVAAVRGVNPPELERNIIEKLKQEHEVMNGEAERIEIRDPVLLAQEVAEEEERRRKEEEEEVPQEVTIVVLKPDIVESGQTEDLVNELIANGYDVIEREQYTFSTEDAEKFYENSKNEPYFRDLIDFMVSGPCEVLLCAKGPEGVIEDLRDLIGPPIPQPEPEEEVVALVVKTEEEPAEETKETEPEEKVQDEEPEGGKEEKHITLRVKYGTSAIKNAIHAY</sequence>
<protein>
    <recommendedName>
        <fullName evidence="5">Nucleoside diphosphate kinase-like domain-containing protein</fullName>
    </recommendedName>
</protein>
<evidence type="ECO:0000256" key="1">
    <source>
        <dbReference type="PROSITE-ProRule" id="PRU00706"/>
    </source>
</evidence>
<dbReference type="EMBL" id="CAXLJL010000822">
    <property type="protein sequence ID" value="CAL5140965.1"/>
    <property type="molecule type" value="Genomic_DNA"/>
</dbReference>
<feature type="coiled-coil region" evidence="3">
    <location>
        <begin position="110"/>
        <end position="153"/>
    </location>
</feature>
<dbReference type="InterPro" id="IPR013766">
    <property type="entry name" value="Thioredoxin_domain"/>
</dbReference>
<dbReference type="GO" id="GO:0006228">
    <property type="term" value="P:UTP biosynthetic process"/>
    <property type="evidence" value="ECO:0007669"/>
    <property type="project" value="InterPro"/>
</dbReference>
<dbReference type="InterPro" id="IPR051766">
    <property type="entry name" value="TXND_domain-containing"/>
</dbReference>
<keyword evidence="3" id="KW-0175">Coiled coil</keyword>
<evidence type="ECO:0000256" key="2">
    <source>
        <dbReference type="RuleBase" id="RU004011"/>
    </source>
</evidence>
<dbReference type="SUPFAM" id="SSF52833">
    <property type="entry name" value="Thioredoxin-like"/>
    <property type="match status" value="1"/>
</dbReference>
<dbReference type="Pfam" id="PF00085">
    <property type="entry name" value="Thioredoxin"/>
    <property type="match status" value="1"/>
</dbReference>
<reference evidence="6" key="1">
    <citation type="submission" date="2024-06" db="EMBL/GenBank/DDBJ databases">
        <authorList>
            <person name="Liu X."/>
            <person name="Lenzi L."/>
            <person name="Haldenby T S."/>
            <person name="Uol C."/>
        </authorList>
    </citation>
    <scope>NUCLEOTIDE SEQUENCE</scope>
</reference>
<dbReference type="Gene3D" id="3.30.70.141">
    <property type="entry name" value="Nucleoside diphosphate kinase-like domain"/>
    <property type="match status" value="1"/>
</dbReference>
<dbReference type="InterPro" id="IPR001564">
    <property type="entry name" value="Nucleoside_diP_kinase"/>
</dbReference>
<evidence type="ECO:0000313" key="6">
    <source>
        <dbReference type="EMBL" id="CAL5140965.1"/>
    </source>
</evidence>
<dbReference type="InterPro" id="IPR034907">
    <property type="entry name" value="NDK-like_dom"/>
</dbReference>
<comment type="similarity">
    <text evidence="1 2">Belongs to the NDK family.</text>
</comment>